<accession>A0A5E4YT56</accession>
<gene>
    <name evidence="3" type="ORF">PAQ31011_04736</name>
</gene>
<evidence type="ECO:0000256" key="2">
    <source>
        <dbReference type="SAM" id="Phobius"/>
    </source>
</evidence>
<dbReference type="AlphaFoldDB" id="A0A5E4YT56"/>
<feature type="compositionally biased region" description="Polar residues" evidence="1">
    <location>
        <begin position="90"/>
        <end position="105"/>
    </location>
</feature>
<evidence type="ECO:0000313" key="3">
    <source>
        <dbReference type="EMBL" id="VVE51430.1"/>
    </source>
</evidence>
<evidence type="ECO:0000313" key="4">
    <source>
        <dbReference type="Proteomes" id="UP000366819"/>
    </source>
</evidence>
<dbReference type="EMBL" id="CABPSN010000009">
    <property type="protein sequence ID" value="VVE51430.1"/>
    <property type="molecule type" value="Genomic_DNA"/>
</dbReference>
<sequence>MPRLAAIWRVAILRQGRGIPLQSRSSVWLSCGIVVSVAIHVIALLLLSRWDAFSSTTQQTPVLTVYFVEPSKQQGATVAESQPARAMHSRTMSAGSASEPKSSATVPEPSPVVEPSLPKDDAASILPDWRQSVTSFVRSVERQGAGSVAEEAVTRQSSSADDPLSERAGRMTSEVAEAFEAALGKGWRSLGTLSGDVRPDGSRLERIQTATGLYCVRIPGQVTSIDPFVKRERPLVAVEC</sequence>
<proteinExistence type="predicted"/>
<keyword evidence="4" id="KW-1185">Reference proteome</keyword>
<keyword evidence="2" id="KW-1133">Transmembrane helix</keyword>
<dbReference type="Proteomes" id="UP000366819">
    <property type="component" value="Unassembled WGS sequence"/>
</dbReference>
<feature type="region of interest" description="Disordered" evidence="1">
    <location>
        <begin position="77"/>
        <end position="124"/>
    </location>
</feature>
<reference evidence="3 4" key="1">
    <citation type="submission" date="2019-08" db="EMBL/GenBank/DDBJ databases">
        <authorList>
            <person name="Peeters C."/>
        </authorList>
    </citation>
    <scope>NUCLEOTIDE SEQUENCE [LARGE SCALE GENOMIC DNA]</scope>
    <source>
        <strain evidence="3 4">LMG 31011</strain>
    </source>
</reference>
<protein>
    <submittedName>
        <fullName evidence="3">Uncharacterized protein</fullName>
    </submittedName>
</protein>
<feature type="transmembrane region" description="Helical" evidence="2">
    <location>
        <begin position="26"/>
        <end position="47"/>
    </location>
</feature>
<name>A0A5E4YT56_9BURK</name>
<organism evidence="3 4">
    <name type="scientific">Pandoraea aquatica</name>
    <dbReference type="NCBI Taxonomy" id="2508290"/>
    <lineage>
        <taxon>Bacteria</taxon>
        <taxon>Pseudomonadati</taxon>
        <taxon>Pseudomonadota</taxon>
        <taxon>Betaproteobacteria</taxon>
        <taxon>Burkholderiales</taxon>
        <taxon>Burkholderiaceae</taxon>
        <taxon>Pandoraea</taxon>
    </lineage>
</organism>
<keyword evidence="2" id="KW-0812">Transmembrane</keyword>
<feature type="region of interest" description="Disordered" evidence="1">
    <location>
        <begin position="144"/>
        <end position="167"/>
    </location>
</feature>
<evidence type="ECO:0000256" key="1">
    <source>
        <dbReference type="SAM" id="MobiDB-lite"/>
    </source>
</evidence>
<keyword evidence="2" id="KW-0472">Membrane</keyword>